<dbReference type="Pfam" id="PF02625">
    <property type="entry name" value="XdhC_CoxI"/>
    <property type="match status" value="1"/>
</dbReference>
<dbReference type="InterPro" id="IPR003777">
    <property type="entry name" value="XdhC_CoxI"/>
</dbReference>
<keyword evidence="4" id="KW-1185">Reference proteome</keyword>
<dbReference type="SUPFAM" id="SSF51984">
    <property type="entry name" value="MurCD N-terminal domain"/>
    <property type="match status" value="1"/>
</dbReference>
<dbReference type="InterPro" id="IPR052698">
    <property type="entry name" value="MoCofactor_Util/Proc"/>
</dbReference>
<evidence type="ECO:0000259" key="2">
    <source>
        <dbReference type="Pfam" id="PF13478"/>
    </source>
</evidence>
<dbReference type="AlphaFoldDB" id="A0A9X3WM70"/>
<reference evidence="3" key="1">
    <citation type="submission" date="2022-06" db="EMBL/GenBank/DDBJ databases">
        <title>Aquibacillus sp. a new bacterium isolated from soil saline samples.</title>
        <authorList>
            <person name="Galisteo C."/>
            <person name="De La Haba R."/>
            <person name="Sanchez-Porro C."/>
            <person name="Ventosa A."/>
        </authorList>
    </citation>
    <scope>NUCLEOTIDE SEQUENCE</scope>
    <source>
        <strain evidence="3">JCM 12387</strain>
    </source>
</reference>
<dbReference type="Pfam" id="PF13478">
    <property type="entry name" value="XdhC_C"/>
    <property type="match status" value="1"/>
</dbReference>
<protein>
    <submittedName>
        <fullName evidence="3">XdhC family protein</fullName>
    </submittedName>
</protein>
<proteinExistence type="predicted"/>
<dbReference type="InterPro" id="IPR027051">
    <property type="entry name" value="XdhC_Rossmann_dom"/>
</dbReference>
<organism evidence="3 4">
    <name type="scientific">Aquibacillus koreensis</name>
    <dbReference type="NCBI Taxonomy" id="279446"/>
    <lineage>
        <taxon>Bacteria</taxon>
        <taxon>Bacillati</taxon>
        <taxon>Bacillota</taxon>
        <taxon>Bacilli</taxon>
        <taxon>Bacillales</taxon>
        <taxon>Bacillaceae</taxon>
        <taxon>Aquibacillus</taxon>
    </lineage>
</organism>
<sequence>MNDLYDILDTICISDEDGFMARIIRVEGSAYKKEGAMAFFQDNGSQVGLISGGCLEEDLAVRIQNGIQEQSCTISYDMRGIDSLTWGEGSGCNGVIDVLVERIEQDQKRYLQRLKSYLDKGKSVTYLKKLREGDVSNDYLYVAEDHDHFGEWIGEIPKNIQHLGDGIHACKDLGYDVYVQHMHPKQRLIIFGAGIDARPLVSFATATGFHVTVADWRPALCTKEKFPNAAEVVIGFPAELLARIQLTENDFVVILTHNFEKDKELLATLMHKKVRYLGVLGSKQRTRRLLGGKPIPENITSPIGLSIQAEGPQEIAISVVAELIQISKRRDIKKACIS</sequence>
<dbReference type="PANTHER" id="PTHR30388">
    <property type="entry name" value="ALDEHYDE OXIDOREDUCTASE MOLYBDENUM COFACTOR ASSEMBLY PROTEIN"/>
    <property type="match status" value="1"/>
</dbReference>
<dbReference type="Gene3D" id="3.40.50.720">
    <property type="entry name" value="NAD(P)-binding Rossmann-like Domain"/>
    <property type="match status" value="1"/>
</dbReference>
<evidence type="ECO:0000313" key="4">
    <source>
        <dbReference type="Proteomes" id="UP001145072"/>
    </source>
</evidence>
<evidence type="ECO:0000313" key="3">
    <source>
        <dbReference type="EMBL" id="MDC3421173.1"/>
    </source>
</evidence>
<feature type="domain" description="XdhC Rossmann" evidence="2">
    <location>
        <begin position="188"/>
        <end position="323"/>
    </location>
</feature>
<dbReference type="EMBL" id="JAMQJZ010000009">
    <property type="protein sequence ID" value="MDC3421173.1"/>
    <property type="molecule type" value="Genomic_DNA"/>
</dbReference>
<accession>A0A9X3WM70</accession>
<name>A0A9X3WM70_9BACI</name>
<feature type="domain" description="XdhC- CoxI" evidence="1">
    <location>
        <begin position="16"/>
        <end position="77"/>
    </location>
</feature>
<evidence type="ECO:0000259" key="1">
    <source>
        <dbReference type="Pfam" id="PF02625"/>
    </source>
</evidence>
<dbReference type="RefSeq" id="WP_259871724.1">
    <property type="nucleotide sequence ID" value="NZ_JAMQJZ010000009.1"/>
</dbReference>
<dbReference type="PANTHER" id="PTHR30388:SF6">
    <property type="entry name" value="XANTHINE DEHYDROGENASE SUBUNIT A-RELATED"/>
    <property type="match status" value="1"/>
</dbReference>
<gene>
    <name evidence="3" type="ORF">NC661_12410</name>
</gene>
<dbReference type="Proteomes" id="UP001145072">
    <property type="component" value="Unassembled WGS sequence"/>
</dbReference>
<comment type="caution">
    <text evidence="3">The sequence shown here is derived from an EMBL/GenBank/DDBJ whole genome shotgun (WGS) entry which is preliminary data.</text>
</comment>